<keyword evidence="4" id="KW-1185">Reference proteome</keyword>
<organism evidence="3 4">
    <name type="scientific">Pedobacter chitinilyticus</name>
    <dbReference type="NCBI Taxonomy" id="2233776"/>
    <lineage>
        <taxon>Bacteria</taxon>
        <taxon>Pseudomonadati</taxon>
        <taxon>Bacteroidota</taxon>
        <taxon>Sphingobacteriia</taxon>
        <taxon>Sphingobacteriales</taxon>
        <taxon>Sphingobacteriaceae</taxon>
        <taxon>Pedobacter</taxon>
    </lineage>
</organism>
<dbReference type="RefSeq" id="WP_113645434.1">
    <property type="nucleotide sequence ID" value="NZ_QMHN01000001.1"/>
</dbReference>
<keyword evidence="2" id="KW-0732">Signal</keyword>
<keyword evidence="1" id="KW-0175">Coiled coil</keyword>
<dbReference type="AlphaFoldDB" id="A0A3S3Q0B9"/>
<gene>
    <name evidence="3" type="ORF">DPV69_00925</name>
</gene>
<comment type="caution">
    <text evidence="3">The sequence shown here is derived from an EMBL/GenBank/DDBJ whole genome shotgun (WGS) entry which is preliminary data.</text>
</comment>
<evidence type="ECO:0000256" key="2">
    <source>
        <dbReference type="SAM" id="SignalP"/>
    </source>
</evidence>
<feature type="signal peptide" evidence="2">
    <location>
        <begin position="1"/>
        <end position="18"/>
    </location>
</feature>
<evidence type="ECO:0000313" key="4">
    <source>
        <dbReference type="Proteomes" id="UP000284120"/>
    </source>
</evidence>
<feature type="coiled-coil region" evidence="1">
    <location>
        <begin position="281"/>
        <end position="308"/>
    </location>
</feature>
<dbReference type="Proteomes" id="UP000284120">
    <property type="component" value="Unassembled WGS sequence"/>
</dbReference>
<dbReference type="EMBL" id="SAYW01000001">
    <property type="protein sequence ID" value="RWU09941.1"/>
    <property type="molecule type" value="Genomic_DNA"/>
</dbReference>
<protein>
    <submittedName>
        <fullName evidence="3">Uncharacterized protein</fullName>
    </submittedName>
</protein>
<feature type="chain" id="PRO_5018656767" evidence="2">
    <location>
        <begin position="19"/>
        <end position="308"/>
    </location>
</feature>
<evidence type="ECO:0000256" key="1">
    <source>
        <dbReference type="SAM" id="Coils"/>
    </source>
</evidence>
<dbReference type="OrthoDB" id="9808753at2"/>
<name>A0A3S3Q0B9_9SPHI</name>
<reference evidence="3 4" key="1">
    <citation type="submission" date="2018-06" db="EMBL/GenBank/DDBJ databases">
        <title>Pedobacter endophyticus sp. nov., an endophytic bacterium isolated from a leaf of Triticum aestivum.</title>
        <authorList>
            <person name="Zhang L."/>
        </authorList>
    </citation>
    <scope>NUCLEOTIDE SEQUENCE [LARGE SCALE GENOMIC DNA]</scope>
    <source>
        <strain evidence="3 4">CM134L-2</strain>
    </source>
</reference>
<evidence type="ECO:0000313" key="3">
    <source>
        <dbReference type="EMBL" id="RWU09941.1"/>
    </source>
</evidence>
<proteinExistence type="predicted"/>
<sequence length="308" mass="34269">MKKILFLCLFAFCLKVNAQTHLNQGGLQTSVIGNVAASDAGAKRYLIAELGYNSFHWQYGGAVVIELYSPFYSTGYQKFVVECSYARGTSGSSPKVSILEGYGVYQSGKVTLGTPVNLGTSTSGYDNFKLPIYVDVRYYAQFKVKITYMQNRVNDFDNPNQIKIYESPTETAIDDFVVPQVDQNFASTGSLLLDGSENSYIMGNVGIGTKTPQEKLSVNGKIRAKEIKVETAGWPDYVFQPHYDLTPLEQVETFIKTNGHLPGVPSAQKAEQEGVELGEMNKVLLKKIEELTLHLIELKKEVEQLRRN</sequence>
<accession>A0A3S3Q0B9</accession>